<dbReference type="EMBL" id="FR687360">
    <property type="protein sequence ID" value="CBW76877.1"/>
    <property type="molecule type" value="Genomic_DNA"/>
</dbReference>
<dbReference type="KEGG" id="brh:RBRH_00248"/>
<dbReference type="eggNOG" id="ENOG502ZUF9">
    <property type="taxonomic scope" value="Bacteria"/>
</dbReference>
<protein>
    <submittedName>
        <fullName evidence="1">Uncharacterized protein</fullName>
    </submittedName>
</protein>
<sequence length="171" mass="18483">MSRMRSPLGCGAHACVTLARQRAASAQSACYNFRRLHTAMMPTHGRRGPLLYAKAPSLRRRPDEPTGAFEWSMPCPAIPHLRALALAAAVPAALAACVVEPTHPPQPALVVEVVPGAPAPGYHWVRGHYRWGYNHGKWVHKHWAPVIDFLAFRAPAATIIQIGAGRAPSPG</sequence>
<gene>
    <name evidence="1" type="ordered locus">RBRH_00248</name>
</gene>
<evidence type="ECO:0000313" key="2">
    <source>
        <dbReference type="Proteomes" id="UP000007437"/>
    </source>
</evidence>
<geneLocation type="plasmid" evidence="1 2">
    <name>pBRH01</name>
</geneLocation>
<proteinExistence type="predicted"/>
<organism evidence="1 2">
    <name type="scientific">Mycetohabitans rhizoxinica (strain DSM 19002 / CIP 109453 / HKI 454)</name>
    <name type="common">Paraburkholderia rhizoxinica</name>
    <dbReference type="NCBI Taxonomy" id="882378"/>
    <lineage>
        <taxon>Bacteria</taxon>
        <taxon>Pseudomonadati</taxon>
        <taxon>Pseudomonadota</taxon>
        <taxon>Betaproteobacteria</taxon>
        <taxon>Burkholderiales</taxon>
        <taxon>Burkholderiaceae</taxon>
        <taxon>Mycetohabitans</taxon>
    </lineage>
</organism>
<dbReference type="HOGENOM" id="CLU_1560096_0_0_4"/>
<dbReference type="Proteomes" id="UP000007437">
    <property type="component" value="Plasmid pBRH01"/>
</dbReference>
<name>E5AUV3_MYCRK</name>
<accession>E5AUV3</accession>
<reference evidence="1 2" key="1">
    <citation type="journal article" date="2011" name="J. Bacteriol.">
        <title>Complete genome sequence of Burkholderia rhizoxinica, an endosymbiont of Rhizopus microsporus.</title>
        <authorList>
            <person name="Lackner G."/>
            <person name="Moebius N."/>
            <person name="Partida-Martinez L."/>
            <person name="Hertweck C."/>
        </authorList>
    </citation>
    <scope>NUCLEOTIDE SEQUENCE [LARGE SCALE GENOMIC DNA]</scope>
    <source>
        <strain evidence="2">DSM 19002 / CIP 109453 / HKI 454</strain>
        <plasmid evidence="1 2">pBRH01</plasmid>
    </source>
</reference>
<keyword evidence="1" id="KW-0614">Plasmid</keyword>
<dbReference type="AlphaFoldDB" id="E5AUV3"/>
<evidence type="ECO:0000313" key="1">
    <source>
        <dbReference type="EMBL" id="CBW76877.1"/>
    </source>
</evidence>